<reference evidence="1" key="1">
    <citation type="submission" date="2023-03" db="EMBL/GenBank/DDBJ databases">
        <title>Massive genome expansion in bonnet fungi (Mycena s.s.) driven by repeated elements and novel gene families across ecological guilds.</title>
        <authorList>
            <consortium name="Lawrence Berkeley National Laboratory"/>
            <person name="Harder C.B."/>
            <person name="Miyauchi S."/>
            <person name="Viragh M."/>
            <person name="Kuo A."/>
            <person name="Thoen E."/>
            <person name="Andreopoulos B."/>
            <person name="Lu D."/>
            <person name="Skrede I."/>
            <person name="Drula E."/>
            <person name="Henrissat B."/>
            <person name="Morin E."/>
            <person name="Kohler A."/>
            <person name="Barry K."/>
            <person name="LaButti K."/>
            <person name="Morin E."/>
            <person name="Salamov A."/>
            <person name="Lipzen A."/>
            <person name="Mereny Z."/>
            <person name="Hegedus B."/>
            <person name="Baldrian P."/>
            <person name="Stursova M."/>
            <person name="Weitz H."/>
            <person name="Taylor A."/>
            <person name="Grigoriev I.V."/>
            <person name="Nagy L.G."/>
            <person name="Martin F."/>
            <person name="Kauserud H."/>
        </authorList>
    </citation>
    <scope>NUCLEOTIDE SEQUENCE</scope>
    <source>
        <strain evidence="1">CBHHK188m</strain>
    </source>
</reference>
<dbReference type="Proteomes" id="UP001215280">
    <property type="component" value="Unassembled WGS sequence"/>
</dbReference>
<sequence>MNSSGLPMLTLNAPILGTPPRSSRNTSCHGPCLAISLPFFPLSFLLPLTMPTRSYPPCTASYSMYSLSRGGQIQLDSLRCSVTFHSANPPERPATSSAPVTSCPDAWFALWSLDKIIPEEVTKAFNVFCIANGTPIHSADNELLILTTILFLTPIFLTHLPYNLSCNSKSSLLFVLPLS</sequence>
<comment type="caution">
    <text evidence="1">The sequence shown here is derived from an EMBL/GenBank/DDBJ whole genome shotgun (WGS) entry which is preliminary data.</text>
</comment>
<organism evidence="1 2">
    <name type="scientific">Mycena maculata</name>
    <dbReference type="NCBI Taxonomy" id="230809"/>
    <lineage>
        <taxon>Eukaryota</taxon>
        <taxon>Fungi</taxon>
        <taxon>Dikarya</taxon>
        <taxon>Basidiomycota</taxon>
        <taxon>Agaricomycotina</taxon>
        <taxon>Agaricomycetes</taxon>
        <taxon>Agaricomycetidae</taxon>
        <taxon>Agaricales</taxon>
        <taxon>Marasmiineae</taxon>
        <taxon>Mycenaceae</taxon>
        <taxon>Mycena</taxon>
    </lineage>
</organism>
<accession>A0AAD7NWH6</accession>
<evidence type="ECO:0000313" key="1">
    <source>
        <dbReference type="EMBL" id="KAJ7778732.1"/>
    </source>
</evidence>
<dbReference type="AlphaFoldDB" id="A0AAD7NWH6"/>
<dbReference type="EMBL" id="JARJLG010000008">
    <property type="protein sequence ID" value="KAJ7778732.1"/>
    <property type="molecule type" value="Genomic_DNA"/>
</dbReference>
<proteinExistence type="predicted"/>
<gene>
    <name evidence="1" type="ORF">DFH07DRAFT_795771</name>
</gene>
<keyword evidence="2" id="KW-1185">Reference proteome</keyword>
<name>A0AAD7NWH6_9AGAR</name>
<evidence type="ECO:0000313" key="2">
    <source>
        <dbReference type="Proteomes" id="UP001215280"/>
    </source>
</evidence>
<protein>
    <submittedName>
        <fullName evidence="1">Uncharacterized protein</fullName>
    </submittedName>
</protein>